<dbReference type="Proteomes" id="UP000252797">
    <property type="component" value="Unassembled WGS sequence"/>
</dbReference>
<dbReference type="InterPro" id="IPR002569">
    <property type="entry name" value="Met_Sox_Rdtase_MsrA_dom"/>
</dbReference>
<dbReference type="PANTHER" id="PTHR43774:SF1">
    <property type="entry name" value="PEPTIDE METHIONINE SULFOXIDE REDUCTASE MSRA 2"/>
    <property type="match status" value="1"/>
</dbReference>
<dbReference type="AlphaFoldDB" id="A0A367CAY0"/>
<accession>A0A367CAY0</accession>
<evidence type="ECO:0000313" key="8">
    <source>
        <dbReference type="Proteomes" id="UP000252797"/>
    </source>
</evidence>
<evidence type="ECO:0000256" key="3">
    <source>
        <dbReference type="ARBA" id="ARBA00047806"/>
    </source>
</evidence>
<dbReference type="STRING" id="53345.LIU_01590"/>
<comment type="similarity">
    <text evidence="1 5">Belongs to the MsrA Met sulfoxide reductase family.</text>
</comment>
<comment type="function">
    <text evidence="5">Has an important function as a repair enzyme for proteins that have been inactivated by oxidation. Catalyzes the reversible oxidation-reduction of methionine sulfoxide in proteins to methionine.</text>
</comment>
<reference evidence="7 8" key="1">
    <citation type="submission" date="2015-06" db="EMBL/GenBank/DDBJ databases">
        <title>The Genome Sequence of Enterococcus durans 4EA1.</title>
        <authorList>
            <consortium name="The Broad Institute Genomics Platform"/>
            <consortium name="The Broad Institute Genome Sequencing Center for Infectious Disease"/>
            <person name="Earl A.M."/>
            <person name="Van Tyne D."/>
            <person name="Lebreton F."/>
            <person name="Saavedra J.T."/>
            <person name="Gilmore M.S."/>
            <person name="Manson Mcguire A."/>
            <person name="Clock S."/>
            <person name="Crupain M."/>
            <person name="Rangan U."/>
            <person name="Young S."/>
            <person name="Abouelleil A."/>
            <person name="Cao P."/>
            <person name="Chapman S.B."/>
            <person name="Griggs A."/>
            <person name="Priest M."/>
            <person name="Shea T."/>
            <person name="Wortman J."/>
            <person name="Nusbaum C."/>
            <person name="Birren B."/>
        </authorList>
    </citation>
    <scope>NUCLEOTIDE SEQUENCE [LARGE SCALE GENOMIC DNA]</scope>
    <source>
        <strain evidence="7 8">4EA1</strain>
    </source>
</reference>
<comment type="caution">
    <text evidence="7">The sequence shown here is derived from an EMBL/GenBank/DDBJ whole genome shotgun (WGS) entry which is preliminary data.</text>
</comment>
<sequence>MAVKKAVFAGGCFWCMVKPFETQPGIFSVVSGYTGGHVPNPTYEQVTTGTTGHTEAVEIAYDPDIISYEQLVEIYWQQTDPTDALGQFADRGDSYRPVIYYGNEEEREIAEKSKQKLQDSGRFDKPIVTKIEPKSDFYLAEEYHQDYYRKNKVHYQLYREGSGRGGFLRKHWGDKKS</sequence>
<dbReference type="NCBIfam" id="TIGR00401">
    <property type="entry name" value="msrA"/>
    <property type="match status" value="1"/>
</dbReference>
<dbReference type="Gene3D" id="3.30.1060.10">
    <property type="entry name" value="Peptide methionine sulphoxide reductase MsrA"/>
    <property type="match status" value="1"/>
</dbReference>
<organism evidence="7 8">
    <name type="scientific">Enterococcus durans</name>
    <dbReference type="NCBI Taxonomy" id="53345"/>
    <lineage>
        <taxon>Bacteria</taxon>
        <taxon>Bacillati</taxon>
        <taxon>Bacillota</taxon>
        <taxon>Bacilli</taxon>
        <taxon>Lactobacillales</taxon>
        <taxon>Enterococcaceae</taxon>
        <taxon>Enterococcus</taxon>
    </lineage>
</organism>
<dbReference type="GO" id="GO:0033744">
    <property type="term" value="F:L-methionine:thioredoxin-disulfide S-oxidoreductase activity"/>
    <property type="evidence" value="ECO:0007669"/>
    <property type="project" value="RHEA"/>
</dbReference>
<dbReference type="Pfam" id="PF01625">
    <property type="entry name" value="PMSR"/>
    <property type="match status" value="1"/>
</dbReference>
<name>A0A367CAY0_9ENTE</name>
<evidence type="ECO:0000256" key="5">
    <source>
        <dbReference type="HAMAP-Rule" id="MF_01401"/>
    </source>
</evidence>
<gene>
    <name evidence="5" type="primary">msrA</name>
    <name evidence="7" type="ORF">EA71_02955</name>
</gene>
<dbReference type="HAMAP" id="MF_01401">
    <property type="entry name" value="MsrA"/>
    <property type="match status" value="1"/>
</dbReference>
<dbReference type="GO" id="GO:0008113">
    <property type="term" value="F:peptide-methionine (S)-S-oxide reductase activity"/>
    <property type="evidence" value="ECO:0007669"/>
    <property type="project" value="UniProtKB-UniRule"/>
</dbReference>
<feature type="active site" evidence="5">
    <location>
        <position position="12"/>
    </location>
</feature>
<dbReference type="PANTHER" id="PTHR43774">
    <property type="entry name" value="PEPTIDE METHIONINE SULFOXIDE REDUCTASE"/>
    <property type="match status" value="1"/>
</dbReference>
<evidence type="ECO:0000256" key="4">
    <source>
        <dbReference type="ARBA" id="ARBA00048782"/>
    </source>
</evidence>
<comment type="catalytic activity">
    <reaction evidence="4 5">
        <text>[thioredoxin]-disulfide + L-methionine + H2O = L-methionine (S)-S-oxide + [thioredoxin]-dithiol</text>
        <dbReference type="Rhea" id="RHEA:19993"/>
        <dbReference type="Rhea" id="RHEA-COMP:10698"/>
        <dbReference type="Rhea" id="RHEA-COMP:10700"/>
        <dbReference type="ChEBI" id="CHEBI:15377"/>
        <dbReference type="ChEBI" id="CHEBI:29950"/>
        <dbReference type="ChEBI" id="CHEBI:50058"/>
        <dbReference type="ChEBI" id="CHEBI:57844"/>
        <dbReference type="ChEBI" id="CHEBI:58772"/>
        <dbReference type="EC" id="1.8.4.11"/>
    </reaction>
</comment>
<proteinExistence type="inferred from homology"/>
<keyword evidence="2 5" id="KW-0560">Oxidoreductase</keyword>
<comment type="catalytic activity">
    <reaction evidence="3 5">
        <text>L-methionyl-[protein] + [thioredoxin]-disulfide + H2O = L-methionyl-(S)-S-oxide-[protein] + [thioredoxin]-dithiol</text>
        <dbReference type="Rhea" id="RHEA:14217"/>
        <dbReference type="Rhea" id="RHEA-COMP:10698"/>
        <dbReference type="Rhea" id="RHEA-COMP:10700"/>
        <dbReference type="Rhea" id="RHEA-COMP:12313"/>
        <dbReference type="Rhea" id="RHEA-COMP:12315"/>
        <dbReference type="ChEBI" id="CHEBI:15377"/>
        <dbReference type="ChEBI" id="CHEBI:16044"/>
        <dbReference type="ChEBI" id="CHEBI:29950"/>
        <dbReference type="ChEBI" id="CHEBI:44120"/>
        <dbReference type="ChEBI" id="CHEBI:50058"/>
        <dbReference type="EC" id="1.8.4.11"/>
    </reaction>
</comment>
<evidence type="ECO:0000256" key="2">
    <source>
        <dbReference type="ARBA" id="ARBA00023002"/>
    </source>
</evidence>
<evidence type="ECO:0000313" key="7">
    <source>
        <dbReference type="EMBL" id="RCA09638.1"/>
    </source>
</evidence>
<feature type="domain" description="Peptide methionine sulphoxide reductase MsrA" evidence="6">
    <location>
        <begin position="5"/>
        <end position="156"/>
    </location>
</feature>
<evidence type="ECO:0000259" key="6">
    <source>
        <dbReference type="Pfam" id="PF01625"/>
    </source>
</evidence>
<evidence type="ECO:0000256" key="1">
    <source>
        <dbReference type="ARBA" id="ARBA00005591"/>
    </source>
</evidence>
<dbReference type="InterPro" id="IPR036509">
    <property type="entry name" value="Met_Sox_Rdtase_MsrA_sf"/>
</dbReference>
<dbReference type="RefSeq" id="WP_113846414.1">
    <property type="nucleotide sequence ID" value="NZ_LEPB01000007.1"/>
</dbReference>
<dbReference type="EC" id="1.8.4.11" evidence="5"/>
<dbReference type="SUPFAM" id="SSF55068">
    <property type="entry name" value="Peptide methionine sulfoxide reductase"/>
    <property type="match status" value="1"/>
</dbReference>
<dbReference type="EMBL" id="LEPB01000007">
    <property type="protein sequence ID" value="RCA09638.1"/>
    <property type="molecule type" value="Genomic_DNA"/>
</dbReference>
<protein>
    <recommendedName>
        <fullName evidence="5">Peptide methionine sulfoxide reductase MsrA</fullName>
        <shortName evidence="5">Protein-methionine-S-oxide reductase</shortName>
        <ecNumber evidence="5">1.8.4.11</ecNumber>
    </recommendedName>
    <alternativeName>
        <fullName evidence="5">Peptide-methionine (S)-S-oxide reductase</fullName>
        <shortName evidence="5">Peptide Met(O) reductase</shortName>
    </alternativeName>
</protein>